<accession>T1IG17</accession>
<dbReference type="HOGENOM" id="CLU_477623_0_0_1"/>
<dbReference type="EMBL" id="ACPB03004149">
    <property type="status" value="NOT_ANNOTATED_CDS"/>
    <property type="molecule type" value="Genomic_DNA"/>
</dbReference>
<protein>
    <submittedName>
        <fullName evidence="1">Uncharacterized protein</fullName>
    </submittedName>
</protein>
<evidence type="ECO:0000313" key="2">
    <source>
        <dbReference type="Proteomes" id="UP000015103"/>
    </source>
</evidence>
<evidence type="ECO:0000313" key="1">
    <source>
        <dbReference type="EnsemblMetazoa" id="RPRC015236-PA"/>
    </source>
</evidence>
<dbReference type="EnsemblMetazoa" id="RPRC015236-RA">
    <property type="protein sequence ID" value="RPRC015236-PA"/>
    <property type="gene ID" value="RPRC015236"/>
</dbReference>
<dbReference type="EMBL" id="ACPB03004151">
    <property type="status" value="NOT_ANNOTATED_CDS"/>
    <property type="molecule type" value="Genomic_DNA"/>
</dbReference>
<dbReference type="InParanoid" id="T1IG17"/>
<keyword evidence="2" id="KW-1185">Reference proteome</keyword>
<dbReference type="AlphaFoldDB" id="T1IG17"/>
<dbReference type="Proteomes" id="UP000015103">
    <property type="component" value="Unassembled WGS sequence"/>
</dbReference>
<proteinExistence type="predicted"/>
<dbReference type="EMBL" id="ACPB03004148">
    <property type="status" value="NOT_ANNOTATED_CDS"/>
    <property type="molecule type" value="Genomic_DNA"/>
</dbReference>
<organism evidence="1 2">
    <name type="scientific">Rhodnius prolixus</name>
    <name type="common">Triatomid bug</name>
    <dbReference type="NCBI Taxonomy" id="13249"/>
    <lineage>
        <taxon>Eukaryota</taxon>
        <taxon>Metazoa</taxon>
        <taxon>Ecdysozoa</taxon>
        <taxon>Arthropoda</taxon>
        <taxon>Hexapoda</taxon>
        <taxon>Insecta</taxon>
        <taxon>Pterygota</taxon>
        <taxon>Neoptera</taxon>
        <taxon>Paraneoptera</taxon>
        <taxon>Hemiptera</taxon>
        <taxon>Heteroptera</taxon>
        <taxon>Panheteroptera</taxon>
        <taxon>Cimicomorpha</taxon>
        <taxon>Reduviidae</taxon>
        <taxon>Triatominae</taxon>
        <taxon>Rhodnius</taxon>
    </lineage>
</organism>
<name>T1IG17_RHOPR</name>
<sequence>MNLKLSWLLSWLFILPVVQPIQTTNIVTTKQEDEVDSKLNQMIFSKPFIYLRRLFFHHPINYLKDVFLLNKKVSEDTNCSNFVYETEYNMLDTLVRELLNNMYVNTFGRTSHEIGGCKKVQNWIEKLINIFRTQTCNNVFVSNKLLDVITVLCKQTNNQIEYALETFRDAMKPVEILANECTLDIINGDYISAKRKLSLISGDDSIRYIVEQTYRHCCKNKLENHFNKILNFFNLIGNARKCFIAYKFLFEQLENTIDIDVWDIYHLYDNSSRIINYTTYPEIKPEATSFHRKLRNKLILFVCEELWLNYVGKNENTQILHEANVLITIYRNYKDIYFDGFKLFLEKNLEIGSRNVTELMEFARSRNFYGEKILGFKAIFEVMELDDNEIFSLALHLKYLSIVGTKSSQKERLAEIKERLPISIKNLLFAESVCIKNVGHNQYLLVNDSLLNNDHSLDSSFTIVQHNKIENSLWTINCSSNYNCDNQFYINNEFFHNYLLTTNCKKMNDCKIVAKKLIKFTNNYLWKVEPFTNYLYIKNVGQNGYIYVNDYNDVSISEAGRSRITVKNYMW</sequence>
<dbReference type="VEuPathDB" id="VectorBase:RPRC015236"/>
<reference evidence="1" key="1">
    <citation type="submission" date="2015-05" db="UniProtKB">
        <authorList>
            <consortium name="EnsemblMetazoa"/>
        </authorList>
    </citation>
    <scope>IDENTIFICATION</scope>
</reference>
<dbReference type="OMA" id="HREYMYS"/>
<dbReference type="EMBL" id="ACPB03004150">
    <property type="status" value="NOT_ANNOTATED_CDS"/>
    <property type="molecule type" value="Genomic_DNA"/>
</dbReference>